<dbReference type="Gene3D" id="1.10.472.80">
    <property type="entry name" value="Ypt/Rab-GAP domain of gyp1p, domain 3"/>
    <property type="match status" value="1"/>
</dbReference>
<organism evidence="6">
    <name type="scientific">Iconisemion striatum</name>
    <dbReference type="NCBI Taxonomy" id="60296"/>
    <lineage>
        <taxon>Eukaryota</taxon>
        <taxon>Metazoa</taxon>
        <taxon>Chordata</taxon>
        <taxon>Craniata</taxon>
        <taxon>Vertebrata</taxon>
        <taxon>Euteleostomi</taxon>
        <taxon>Actinopterygii</taxon>
        <taxon>Neopterygii</taxon>
        <taxon>Teleostei</taxon>
        <taxon>Neoteleostei</taxon>
        <taxon>Acanthomorphata</taxon>
        <taxon>Ovalentaria</taxon>
        <taxon>Atherinomorphae</taxon>
        <taxon>Cyprinodontiformes</taxon>
        <taxon>Nothobranchiidae</taxon>
        <taxon>Iconisemion</taxon>
    </lineage>
</organism>
<feature type="domain" description="Rab-GAP TBC" evidence="5">
    <location>
        <begin position="205"/>
        <end position="429"/>
    </location>
</feature>
<dbReference type="SUPFAM" id="SSF47923">
    <property type="entry name" value="Ypt/Rab-GAP domain of gyp1p"/>
    <property type="match status" value="2"/>
</dbReference>
<dbReference type="GO" id="GO:0071889">
    <property type="term" value="F:14-3-3 protein binding"/>
    <property type="evidence" value="ECO:0007669"/>
    <property type="project" value="UniProtKB-ARBA"/>
</dbReference>
<evidence type="ECO:0000256" key="4">
    <source>
        <dbReference type="SAM" id="MobiDB-lite"/>
    </source>
</evidence>
<feature type="compositionally biased region" description="Low complexity" evidence="4">
    <location>
        <begin position="136"/>
        <end position="146"/>
    </location>
</feature>
<dbReference type="EMBL" id="HADW01007875">
    <property type="protein sequence ID" value="SBP09275.1"/>
    <property type="molecule type" value="Transcribed_RNA"/>
</dbReference>
<dbReference type="FunFam" id="1.10.472.80:FF:000001">
    <property type="entry name" value="TBC1 domain family member 22B"/>
    <property type="match status" value="1"/>
</dbReference>
<feature type="region of interest" description="Disordered" evidence="4">
    <location>
        <begin position="73"/>
        <end position="146"/>
    </location>
</feature>
<dbReference type="PROSITE" id="PS50086">
    <property type="entry name" value="TBC_RABGAP"/>
    <property type="match status" value="1"/>
</dbReference>
<dbReference type="FunFam" id="1.10.8.270:FF:000004">
    <property type="entry name" value="TBC1 domain family, member 22B"/>
    <property type="match status" value="1"/>
</dbReference>
<keyword evidence="2" id="KW-0597">Phosphoprotein</keyword>
<dbReference type="FunFam" id="1.10.10.750:FF:000009">
    <property type="entry name" value="TBC1 domain family member 22A"/>
    <property type="match status" value="1"/>
</dbReference>
<dbReference type="Gene3D" id="1.10.10.750">
    <property type="entry name" value="Ypt/Rab-GAP domain of gyp1p, domain 1"/>
    <property type="match status" value="1"/>
</dbReference>
<dbReference type="SMART" id="SM00164">
    <property type="entry name" value="TBC"/>
    <property type="match status" value="1"/>
</dbReference>
<evidence type="ECO:0000256" key="3">
    <source>
        <dbReference type="ARBA" id="ARBA00043879"/>
    </source>
</evidence>
<dbReference type="InterPro" id="IPR035969">
    <property type="entry name" value="Rab-GAP_TBC_sf"/>
</dbReference>
<reference evidence="6" key="2">
    <citation type="submission" date="2016-06" db="EMBL/GenBank/DDBJ databases">
        <title>The genome of a short-lived fish provides insights into sex chromosome evolution and the genetic control of aging.</title>
        <authorList>
            <person name="Reichwald K."/>
            <person name="Felder M."/>
            <person name="Petzold A."/>
            <person name="Koch P."/>
            <person name="Groth M."/>
            <person name="Platzer M."/>
        </authorList>
    </citation>
    <scope>NUCLEOTIDE SEQUENCE</scope>
    <source>
        <tissue evidence="6">Brain</tissue>
    </source>
</reference>
<sequence length="500" mass="58005">MATDNRINFWRRNAKVPGSVQPVYGAQHPPLDPCLRRTFPKDTKPKFNNVQSKKACSFHEFASSTDDAWDIDDDEEEEEFHRTPPPGPDSIQNSLLHQAGDPGSRPNPPNTEAQNLPGRQEDISEREHINGRVGKSSSDADLSASSVRSLPVRPIIPLVARISDQNASGAPPMTVREKTRLDKFKQLLASPNTDLEELRKHSWSGIPREVRPVTWRLLSGYLPANRERRELVLKRKREEYFGFIEQYYHSRTDENYKDTYRQIHIDIPRTNPLIPLFQQPAVQEVFERILFIWAIRHPASGYVQGINDLVTPFFVAFLSEFVTEDVENFEVAALPLETQRNIEADSFWCMSKLLDGIQDNYTFAQPGIQNKVKALEELVSRIDADIHSHFKKYEVEYLQFAFRWMNNLLMRELPLRCTIRLWDTYQAETDGFSHFHLYVCAAFLIEWRKEILSMVDFQSLLMLLQNLPTIHWGNEEVGLLLAEAYRLKYMFADAPSHYKR</sequence>
<proteinExistence type="predicted"/>
<evidence type="ECO:0000313" key="6">
    <source>
        <dbReference type="EMBL" id="SBP25127.1"/>
    </source>
</evidence>
<dbReference type="Pfam" id="PF00566">
    <property type="entry name" value="RabGAP-TBC"/>
    <property type="match status" value="1"/>
</dbReference>
<evidence type="ECO:0000256" key="1">
    <source>
        <dbReference type="ARBA" id="ARBA00022468"/>
    </source>
</evidence>
<dbReference type="Gene3D" id="1.10.8.270">
    <property type="entry name" value="putative rabgap domain of human tbc1 domain family member 14 like domains"/>
    <property type="match status" value="1"/>
</dbReference>
<protein>
    <submittedName>
        <fullName evidence="6">TBC1 domain family, member 22B</fullName>
    </submittedName>
</protein>
<evidence type="ECO:0000256" key="2">
    <source>
        <dbReference type="ARBA" id="ARBA00022553"/>
    </source>
</evidence>
<reference evidence="6" key="1">
    <citation type="submission" date="2016-05" db="EMBL/GenBank/DDBJ databases">
        <authorList>
            <person name="Lavstsen T."/>
            <person name="Jespersen J.S."/>
        </authorList>
    </citation>
    <scope>NUCLEOTIDE SEQUENCE</scope>
    <source>
        <tissue evidence="6">Brain</tissue>
    </source>
</reference>
<dbReference type="PANTHER" id="PTHR22957">
    <property type="entry name" value="TBC1 DOMAIN FAMILY MEMBER GTPASE-ACTIVATING PROTEIN"/>
    <property type="match status" value="1"/>
</dbReference>
<accession>A0A1A7Y3U7</accession>
<dbReference type="GO" id="GO:0005096">
    <property type="term" value="F:GTPase activator activity"/>
    <property type="evidence" value="ECO:0007669"/>
    <property type="project" value="UniProtKB-KW"/>
</dbReference>
<dbReference type="AlphaFoldDB" id="A0A1A7Y3U7"/>
<feature type="compositionally biased region" description="Basic and acidic residues" evidence="4">
    <location>
        <begin position="119"/>
        <end position="130"/>
    </location>
</feature>
<gene>
    <name evidence="6" type="primary">TBC1D22B</name>
</gene>
<dbReference type="InterPro" id="IPR000195">
    <property type="entry name" value="Rab-GAP-TBC_dom"/>
</dbReference>
<dbReference type="PANTHER" id="PTHR22957:SF462">
    <property type="entry name" value="TBC1 DOMAIN FAMILY MEMBER 22B"/>
    <property type="match status" value="1"/>
</dbReference>
<evidence type="ECO:0000259" key="5">
    <source>
        <dbReference type="PROSITE" id="PS50086"/>
    </source>
</evidence>
<keyword evidence="1" id="KW-0343">GTPase activation</keyword>
<comment type="function">
    <text evidence="3">May act as a GTPase-activating protein for Rab family protein(s).</text>
</comment>
<name>A0A1A7Y3U7_9TELE</name>
<dbReference type="EMBL" id="HADX01002895">
    <property type="protein sequence ID" value="SBP25127.1"/>
    <property type="molecule type" value="Transcribed_RNA"/>
</dbReference>